<protein>
    <submittedName>
        <fullName evidence="6">Class II aminotransferase/8-amino-7-oxononanoate synthase</fullName>
    </submittedName>
</protein>
<dbReference type="SUPFAM" id="SSF53383">
    <property type="entry name" value="PLP-dependent transferases"/>
    <property type="match status" value="1"/>
</dbReference>
<dbReference type="InterPro" id="IPR015424">
    <property type="entry name" value="PyrdxlP-dep_Trfase"/>
</dbReference>
<dbReference type="HOGENOM" id="CLU_015846_3_0_1"/>
<reference evidence="6 7" key="1">
    <citation type="journal article" date="2008" name="PLoS Genet.">
        <title>Genomic islands in the pathogenic filamentous fungus Aspergillus fumigatus.</title>
        <authorList>
            <person name="Fedorova N.D."/>
            <person name="Khaldi N."/>
            <person name="Joardar V.S."/>
            <person name="Maiti R."/>
            <person name="Amedeo P."/>
            <person name="Anderson M.J."/>
            <person name="Crabtree J."/>
            <person name="Silva J.C."/>
            <person name="Badger J.H."/>
            <person name="Albarraq A."/>
            <person name="Angiuoli S."/>
            <person name="Bussey H."/>
            <person name="Bowyer P."/>
            <person name="Cotty P.J."/>
            <person name="Dyer P.S."/>
            <person name="Egan A."/>
            <person name="Galens K."/>
            <person name="Fraser-Liggett C.M."/>
            <person name="Haas B.J."/>
            <person name="Inman J.M."/>
            <person name="Kent R."/>
            <person name="Lemieux S."/>
            <person name="Malavazi I."/>
            <person name="Orvis J."/>
            <person name="Roemer T."/>
            <person name="Ronning C.M."/>
            <person name="Sundaram J.P."/>
            <person name="Sutton G."/>
            <person name="Turner G."/>
            <person name="Venter J.C."/>
            <person name="White O.R."/>
            <person name="Whitty B.R."/>
            <person name="Youngman P."/>
            <person name="Wolfe K.H."/>
            <person name="Goldman G.H."/>
            <person name="Wortman J.R."/>
            <person name="Jiang B."/>
            <person name="Denning D.W."/>
            <person name="Nierman W.C."/>
        </authorList>
    </citation>
    <scope>NUCLEOTIDE SEQUENCE [LARGE SCALE GENOMIC DNA]</scope>
    <source>
        <strain evidence="7">ATCC 1007 / CBS 513.65 / DSM 816 / NCTC 3887 / NRRL 1</strain>
    </source>
</reference>
<dbReference type="PANTHER" id="PTHR13693">
    <property type="entry name" value="CLASS II AMINOTRANSFERASE/8-AMINO-7-OXONONANOATE SYNTHASE"/>
    <property type="match status" value="1"/>
</dbReference>
<dbReference type="GO" id="GO:0008483">
    <property type="term" value="F:transaminase activity"/>
    <property type="evidence" value="ECO:0007669"/>
    <property type="project" value="UniProtKB-KW"/>
</dbReference>
<sequence length="493" mass="54731">MADQSAVLMMAKVLEAQKPKAHEMKDAPSFYLNLEKVLDKRRRDQTMLTLLPAREVVDFSSCDILSLSKSGLLRMAFFDELAKKPNFVLGSSGSRLMDGNHAYVEELEHEVAEFHGAKTGLFFDSGFDANCAVFSVIPQPGDAIVFDELVHGSIHEGMRTSRATVRRPFRHNNVESLREVLTTLHETLPSILSGKSTVLVSIESVYSMDGDIAPVEDLLQAAKDILPLGNFQFFIDEAHSTGLMGPQGKGLVCALGLEESFAIRLHPFSKALGSHGAVVLCDQTIKDMLLNFARCLIFSTAPSFPALAAIKGGYALLKSGLTRRRQNHIQDLVRYFFKNILAHPTYIRAEAAGILSLPLGKDWEQRRFLTHIVPINHRGLENHLLSAHCHFANYCVWPIDYPVVPKGEGRVRVVFHADNTFEQVERLIGLITEWAELMLKREGRGAEPLMAASEGVNLDWLTRVVATANSTMDESVVYAKDETVVYAKEVEVA</sequence>
<keyword evidence="4" id="KW-0663">Pyridoxal phosphate</keyword>
<dbReference type="InterPro" id="IPR015421">
    <property type="entry name" value="PyrdxlP-dep_Trfase_major"/>
</dbReference>
<feature type="domain" description="Aminotransferase class I/classII large" evidence="5">
    <location>
        <begin position="89"/>
        <end position="429"/>
    </location>
</feature>
<dbReference type="AlphaFoldDB" id="A1CS85"/>
<evidence type="ECO:0000256" key="1">
    <source>
        <dbReference type="ARBA" id="ARBA00001933"/>
    </source>
</evidence>
<proteinExistence type="inferred from homology"/>
<dbReference type="GeneID" id="4701370"/>
<dbReference type="EMBL" id="DS027059">
    <property type="protein sequence ID" value="EAW08506.1"/>
    <property type="molecule type" value="Genomic_DNA"/>
</dbReference>
<dbReference type="KEGG" id="act:ACLA_032410"/>
<dbReference type="InterPro" id="IPR050087">
    <property type="entry name" value="AON_synthase_class-II"/>
</dbReference>
<dbReference type="InterPro" id="IPR015422">
    <property type="entry name" value="PyrdxlP-dep_Trfase_small"/>
</dbReference>
<accession>A1CS85</accession>
<dbReference type="Proteomes" id="UP000006701">
    <property type="component" value="Unassembled WGS sequence"/>
</dbReference>
<comment type="cofactor">
    <cofactor evidence="1">
        <name>pyridoxal 5'-phosphate</name>
        <dbReference type="ChEBI" id="CHEBI:597326"/>
    </cofactor>
</comment>
<keyword evidence="7" id="KW-1185">Reference proteome</keyword>
<dbReference type="OrthoDB" id="2382073at2759"/>
<evidence type="ECO:0000313" key="7">
    <source>
        <dbReference type="Proteomes" id="UP000006701"/>
    </source>
</evidence>
<evidence type="ECO:0000256" key="4">
    <source>
        <dbReference type="ARBA" id="ARBA00022898"/>
    </source>
</evidence>
<dbReference type="VEuPathDB" id="FungiDB:ACLA_032410"/>
<dbReference type="Gene3D" id="3.90.1150.10">
    <property type="entry name" value="Aspartate Aminotransferase, domain 1"/>
    <property type="match status" value="1"/>
</dbReference>
<dbReference type="eggNOG" id="KOG1359">
    <property type="taxonomic scope" value="Eukaryota"/>
</dbReference>
<dbReference type="Pfam" id="PF00155">
    <property type="entry name" value="Aminotran_1_2"/>
    <property type="match status" value="1"/>
</dbReference>
<dbReference type="RefSeq" id="XP_001269932.1">
    <property type="nucleotide sequence ID" value="XM_001269931.1"/>
</dbReference>
<evidence type="ECO:0000259" key="5">
    <source>
        <dbReference type="Pfam" id="PF00155"/>
    </source>
</evidence>
<organism evidence="6 7">
    <name type="scientific">Aspergillus clavatus (strain ATCC 1007 / CBS 513.65 / DSM 816 / NCTC 3887 / NRRL 1 / QM 1276 / 107)</name>
    <dbReference type="NCBI Taxonomy" id="344612"/>
    <lineage>
        <taxon>Eukaryota</taxon>
        <taxon>Fungi</taxon>
        <taxon>Dikarya</taxon>
        <taxon>Ascomycota</taxon>
        <taxon>Pezizomycotina</taxon>
        <taxon>Eurotiomycetes</taxon>
        <taxon>Eurotiomycetidae</taxon>
        <taxon>Eurotiales</taxon>
        <taxon>Aspergillaceae</taxon>
        <taxon>Aspergillus</taxon>
        <taxon>Aspergillus subgen. Fumigati</taxon>
    </lineage>
</organism>
<evidence type="ECO:0000256" key="3">
    <source>
        <dbReference type="ARBA" id="ARBA00022679"/>
    </source>
</evidence>
<gene>
    <name evidence="6" type="ORF">ACLA_032410</name>
</gene>
<name>A1CS85_ASPCL</name>
<dbReference type="Gene3D" id="3.40.640.10">
    <property type="entry name" value="Type I PLP-dependent aspartate aminotransferase-like (Major domain)"/>
    <property type="match status" value="1"/>
</dbReference>
<comment type="similarity">
    <text evidence="2">Belongs to the class-II pyridoxal-phosphate-dependent aminotransferase family. BioF subfamily.</text>
</comment>
<dbReference type="OMA" id="FSMDGDQ"/>
<dbReference type="GO" id="GO:0009102">
    <property type="term" value="P:biotin biosynthetic process"/>
    <property type="evidence" value="ECO:0007669"/>
    <property type="project" value="TreeGrafter"/>
</dbReference>
<dbReference type="PANTHER" id="PTHR13693:SF77">
    <property type="entry name" value="8-AMINO-7-OXONONANOATE SYNTHASE"/>
    <property type="match status" value="1"/>
</dbReference>
<keyword evidence="6" id="KW-0032">Aminotransferase</keyword>
<evidence type="ECO:0000313" key="6">
    <source>
        <dbReference type="EMBL" id="EAW08506.1"/>
    </source>
</evidence>
<dbReference type="InterPro" id="IPR004839">
    <property type="entry name" value="Aminotransferase_I/II_large"/>
</dbReference>
<keyword evidence="3" id="KW-0808">Transferase</keyword>
<evidence type="ECO:0000256" key="2">
    <source>
        <dbReference type="ARBA" id="ARBA00010008"/>
    </source>
</evidence>
<dbReference type="STRING" id="344612.A1CS85"/>
<dbReference type="GO" id="GO:0030170">
    <property type="term" value="F:pyridoxal phosphate binding"/>
    <property type="evidence" value="ECO:0007669"/>
    <property type="project" value="InterPro"/>
</dbReference>